<accession>A0ABY2HEH1</accession>
<dbReference type="Gene3D" id="2.170.150.70">
    <property type="match status" value="2"/>
</dbReference>
<dbReference type="PANTHER" id="PTHR28620">
    <property type="entry name" value="CENTROMERE PROTEIN V"/>
    <property type="match status" value="1"/>
</dbReference>
<dbReference type="SUPFAM" id="SSF51316">
    <property type="entry name" value="Mss4-like"/>
    <property type="match status" value="2"/>
</dbReference>
<dbReference type="PANTHER" id="PTHR28620:SF1">
    <property type="entry name" value="CENP-V_GFA DOMAIN-CONTAINING PROTEIN"/>
    <property type="match status" value="1"/>
</dbReference>
<comment type="caution">
    <text evidence="5">The sequence shown here is derived from an EMBL/GenBank/DDBJ whole genome shotgun (WGS) entry which is preliminary data.</text>
</comment>
<dbReference type="InterPro" id="IPR011057">
    <property type="entry name" value="Mss4-like_sf"/>
</dbReference>
<evidence type="ECO:0000256" key="2">
    <source>
        <dbReference type="ARBA" id="ARBA00022723"/>
    </source>
</evidence>
<dbReference type="GeneID" id="300572351"/>
<sequence length="242" mass="27144">MTQTQNPPNRRTYRGSCHCGAFTYEIDLPELKIVVECDCSFCSRMGNLYVPTSEEANFRVANGSEEDLKSYTFGPGSKIHKFCPTCATSMLSRMPNGPAHMRLVLNARALQDVDVDLLERKYIFNSKIGDQYQPAEHKGGMPPNIDGGQLYTGSCHCGAITVALSCKPLKEFDDERVVVCNCRICQRNAYVWLFPRPENMVLSGSEDDIGRYTFSEGLTSKTFCRTCGVGMTYLRKQPVEDR</sequence>
<evidence type="ECO:0000313" key="6">
    <source>
        <dbReference type="Proteomes" id="UP001642720"/>
    </source>
</evidence>
<organism evidence="5 6">
    <name type="scientific">Trichoderma ghanense</name>
    <dbReference type="NCBI Taxonomy" id="65468"/>
    <lineage>
        <taxon>Eukaryota</taxon>
        <taxon>Fungi</taxon>
        <taxon>Dikarya</taxon>
        <taxon>Ascomycota</taxon>
        <taxon>Pezizomycotina</taxon>
        <taxon>Sordariomycetes</taxon>
        <taxon>Hypocreomycetidae</taxon>
        <taxon>Hypocreales</taxon>
        <taxon>Hypocreaceae</taxon>
        <taxon>Trichoderma</taxon>
    </lineage>
</organism>
<keyword evidence="2" id="KW-0479">Metal-binding</keyword>
<dbReference type="InterPro" id="IPR052355">
    <property type="entry name" value="CENP-V-like"/>
</dbReference>
<proteinExistence type="inferred from homology"/>
<dbReference type="InterPro" id="IPR006913">
    <property type="entry name" value="CENP-V/GFA"/>
</dbReference>
<name>A0ABY2HEH1_9HYPO</name>
<evidence type="ECO:0000313" key="5">
    <source>
        <dbReference type="EMBL" id="TFB06725.1"/>
    </source>
</evidence>
<evidence type="ECO:0000259" key="4">
    <source>
        <dbReference type="PROSITE" id="PS51891"/>
    </source>
</evidence>
<feature type="domain" description="CENP-V/GFA" evidence="4">
    <location>
        <begin position="151"/>
        <end position="242"/>
    </location>
</feature>
<reference evidence="5 6" key="1">
    <citation type="submission" date="2018-01" db="EMBL/GenBank/DDBJ databases">
        <title>Genome characterization of the sugarcane-associated fungus Trichoderma ghanense CCMA-1212 and their application in lignocelulose bioconversion.</title>
        <authorList>
            <person name="Steindorff A.S."/>
            <person name="Mendes T.D."/>
            <person name="Vilela E.S.D."/>
            <person name="Rodrigues D.S."/>
            <person name="Formighieri E.F."/>
            <person name="Melo I.S."/>
            <person name="Favaro L.C.L."/>
        </authorList>
    </citation>
    <scope>NUCLEOTIDE SEQUENCE [LARGE SCALE GENOMIC DNA]</scope>
    <source>
        <strain evidence="5 6">CCMA-1212</strain>
    </source>
</reference>
<dbReference type="RefSeq" id="XP_073562926.1">
    <property type="nucleotide sequence ID" value="XM_073697901.1"/>
</dbReference>
<keyword evidence="6" id="KW-1185">Reference proteome</keyword>
<dbReference type="EMBL" id="PPTA01000001">
    <property type="protein sequence ID" value="TFB06725.1"/>
    <property type="molecule type" value="Genomic_DNA"/>
</dbReference>
<feature type="domain" description="CENP-V/GFA" evidence="4">
    <location>
        <begin position="13"/>
        <end position="133"/>
    </location>
</feature>
<dbReference type="Proteomes" id="UP001642720">
    <property type="component" value="Unassembled WGS sequence"/>
</dbReference>
<dbReference type="Pfam" id="PF04828">
    <property type="entry name" value="GFA"/>
    <property type="match status" value="2"/>
</dbReference>
<protein>
    <recommendedName>
        <fullName evidence="4">CENP-V/GFA domain-containing protein</fullName>
    </recommendedName>
</protein>
<evidence type="ECO:0000256" key="1">
    <source>
        <dbReference type="ARBA" id="ARBA00005495"/>
    </source>
</evidence>
<dbReference type="PROSITE" id="PS51891">
    <property type="entry name" value="CENP_V_GFA"/>
    <property type="match status" value="2"/>
</dbReference>
<keyword evidence="3" id="KW-0862">Zinc</keyword>
<gene>
    <name evidence="5" type="ORF">CCMA1212_000433</name>
</gene>
<evidence type="ECO:0000256" key="3">
    <source>
        <dbReference type="ARBA" id="ARBA00022833"/>
    </source>
</evidence>
<comment type="similarity">
    <text evidence="1">Belongs to the Gfa family.</text>
</comment>